<reference evidence="2 3" key="2">
    <citation type="submission" date="2018-10" db="EMBL/GenBank/DDBJ databases">
        <authorList>
            <consortium name="Pathogen Informatics"/>
        </authorList>
    </citation>
    <scope>NUCLEOTIDE SEQUENCE [LARGE SCALE GENOMIC DNA]</scope>
</reference>
<feature type="compositionally biased region" description="Basic and acidic residues" evidence="1">
    <location>
        <begin position="248"/>
        <end position="259"/>
    </location>
</feature>
<proteinExistence type="predicted"/>
<protein>
    <submittedName>
        <fullName evidence="4">Coiled-coil domain-containing protein 137</fullName>
    </submittedName>
</protein>
<dbReference type="GO" id="GO:0005634">
    <property type="term" value="C:nucleus"/>
    <property type="evidence" value="ECO:0007669"/>
    <property type="project" value="TreeGrafter"/>
</dbReference>
<feature type="compositionally biased region" description="Polar residues" evidence="1">
    <location>
        <begin position="78"/>
        <end position="90"/>
    </location>
</feature>
<dbReference type="PANTHER" id="PTHR21838">
    <property type="entry name" value="COILED-COIL DOMAIN-CONTAINING PROTEIN 137"/>
    <property type="match status" value="1"/>
</dbReference>
<reference evidence="4" key="1">
    <citation type="submission" date="2017-02" db="UniProtKB">
        <authorList>
            <consortium name="WormBaseParasite"/>
        </authorList>
    </citation>
    <scope>IDENTIFICATION</scope>
</reference>
<feature type="compositionally biased region" description="Basic and acidic residues" evidence="1">
    <location>
        <begin position="176"/>
        <end position="193"/>
    </location>
</feature>
<dbReference type="EMBL" id="UXUI01007156">
    <property type="protein sequence ID" value="VDD85845.1"/>
    <property type="molecule type" value="Genomic_DNA"/>
</dbReference>
<dbReference type="WBParaSite" id="EVEC_0000128001-mRNA-1">
    <property type="protein sequence ID" value="EVEC_0000128001-mRNA-1"/>
    <property type="gene ID" value="EVEC_0000128001"/>
</dbReference>
<evidence type="ECO:0000256" key="1">
    <source>
        <dbReference type="SAM" id="MobiDB-lite"/>
    </source>
</evidence>
<sequence length="356" mass="41306">MARNRFGSVSRRNDSVVKLVRRTVGNLGYVSLLDGTTLKGEWSGVEKHVCKEEIEAMVHHKIPKKNRKKLKSVDPFNKNHNSVLQNNARNKNLEPGNEEQPLTRRQKDIQEFLKEGTFQKKKRRRNTVRKEALKHGFKVPKTSDSRRLMYSVFKQTKEEVEGKMLLAKFGLAGRSSKEMKAEYEKLDEREQRRTKAKKTQSKKISKKLDGENKGVVEEKNEGNEEEKVNNGDTEGRKAVKRKHLLRRQRYEEKRRQKQLDEEEDKVLNAKDYVPFGARVDAPPDLSSLGLLESKNPIKTKTKSLLLTKKFDLDKLNSSPTTSGSIVNSIKRNRDLAEERKRVIESYRAMKRSKHEL</sequence>
<feature type="compositionally biased region" description="Polar residues" evidence="1">
    <location>
        <begin position="316"/>
        <end position="329"/>
    </location>
</feature>
<feature type="region of interest" description="Disordered" evidence="1">
    <location>
        <begin position="176"/>
        <end position="267"/>
    </location>
</feature>
<feature type="compositionally biased region" description="Basic residues" evidence="1">
    <location>
        <begin position="194"/>
        <end position="205"/>
    </location>
</feature>
<organism evidence="4">
    <name type="scientific">Enterobius vermicularis</name>
    <name type="common">Human pinworm</name>
    <dbReference type="NCBI Taxonomy" id="51028"/>
    <lineage>
        <taxon>Eukaryota</taxon>
        <taxon>Metazoa</taxon>
        <taxon>Ecdysozoa</taxon>
        <taxon>Nematoda</taxon>
        <taxon>Chromadorea</taxon>
        <taxon>Rhabditida</taxon>
        <taxon>Spirurina</taxon>
        <taxon>Oxyuridomorpha</taxon>
        <taxon>Oxyuroidea</taxon>
        <taxon>Oxyuridae</taxon>
        <taxon>Enterobius</taxon>
    </lineage>
</organism>
<name>A0A0N4UV32_ENTVE</name>
<dbReference type="Proteomes" id="UP000274131">
    <property type="component" value="Unassembled WGS sequence"/>
</dbReference>
<accession>A0A0N4UV32</accession>
<feature type="compositionally biased region" description="Basic and acidic residues" evidence="1">
    <location>
        <begin position="206"/>
        <end position="237"/>
    </location>
</feature>
<dbReference type="OrthoDB" id="5876637at2759"/>
<dbReference type="STRING" id="51028.A0A0N4UV32"/>
<dbReference type="PANTHER" id="PTHR21838:SF2">
    <property type="entry name" value="COILED-COIL DOMAIN-CONTAINING PROTEIN 137"/>
    <property type="match status" value="1"/>
</dbReference>
<evidence type="ECO:0000313" key="4">
    <source>
        <dbReference type="WBParaSite" id="EVEC_0000128001-mRNA-1"/>
    </source>
</evidence>
<feature type="compositionally biased region" description="Basic residues" evidence="1">
    <location>
        <begin position="238"/>
        <end position="247"/>
    </location>
</feature>
<gene>
    <name evidence="2" type="ORF">EVEC_LOCUS988</name>
</gene>
<evidence type="ECO:0000313" key="3">
    <source>
        <dbReference type="Proteomes" id="UP000274131"/>
    </source>
</evidence>
<feature type="region of interest" description="Disordered" evidence="1">
    <location>
        <begin position="316"/>
        <end position="335"/>
    </location>
</feature>
<keyword evidence="3" id="KW-1185">Reference proteome</keyword>
<dbReference type="AlphaFoldDB" id="A0A0N4UV32"/>
<evidence type="ECO:0000313" key="2">
    <source>
        <dbReference type="EMBL" id="VDD85845.1"/>
    </source>
</evidence>
<dbReference type="InterPro" id="IPR026680">
    <property type="entry name" value="CCDC137"/>
</dbReference>
<feature type="region of interest" description="Disordered" evidence="1">
    <location>
        <begin position="65"/>
        <end position="105"/>
    </location>
</feature>